<reference evidence="4 5" key="1">
    <citation type="journal article" date="2019" name="Environ. Microbiol.">
        <title>Species interactions and distinct microbial communities in high Arctic permafrost affected cryosols are associated with the CH4 and CO2 gas fluxes.</title>
        <authorList>
            <person name="Altshuler I."/>
            <person name="Hamel J."/>
            <person name="Turney S."/>
            <person name="Magnuson E."/>
            <person name="Levesque R."/>
            <person name="Greer C."/>
            <person name="Whyte L.G."/>
        </authorList>
    </citation>
    <scope>NUCLEOTIDE SEQUENCE [LARGE SCALE GENOMIC DNA]</scope>
    <source>
        <strain evidence="4 5">E4</strain>
    </source>
</reference>
<keyword evidence="2" id="KW-1133">Transmembrane helix</keyword>
<feature type="region of interest" description="Disordered" evidence="1">
    <location>
        <begin position="858"/>
        <end position="907"/>
    </location>
</feature>
<dbReference type="RefSeq" id="WP_140475181.1">
    <property type="nucleotide sequence ID" value="NZ_RCZD01000016.1"/>
</dbReference>
<gene>
    <name evidence="4" type="ORF">EAH77_22325</name>
</gene>
<comment type="caution">
    <text evidence="4">The sequence shown here is derived from an EMBL/GenBank/DDBJ whole genome shotgun (WGS) entry which is preliminary data.</text>
</comment>
<proteinExistence type="predicted"/>
<evidence type="ECO:0000313" key="4">
    <source>
        <dbReference type="EMBL" id="TPG56812.1"/>
    </source>
</evidence>
<evidence type="ECO:0000313" key="5">
    <source>
        <dbReference type="Proteomes" id="UP000317663"/>
    </source>
</evidence>
<accession>A0A502G5D7</accession>
<dbReference type="NCBIfam" id="NF010295">
    <property type="entry name" value="PRK13735.1"/>
    <property type="match status" value="1"/>
</dbReference>
<feature type="transmembrane region" description="Helical" evidence="2">
    <location>
        <begin position="31"/>
        <end position="49"/>
    </location>
</feature>
<dbReference type="Pfam" id="PF07916">
    <property type="entry name" value="TraG_N"/>
    <property type="match status" value="1"/>
</dbReference>
<feature type="transmembrane region" description="Helical" evidence="2">
    <location>
        <begin position="56"/>
        <end position="74"/>
    </location>
</feature>
<feature type="region of interest" description="Disordered" evidence="1">
    <location>
        <begin position="980"/>
        <end position="1050"/>
    </location>
</feature>
<evidence type="ECO:0000256" key="2">
    <source>
        <dbReference type="SAM" id="Phobius"/>
    </source>
</evidence>
<keyword evidence="2" id="KW-0472">Membrane</keyword>
<protein>
    <submittedName>
        <fullName evidence="4">Conjugal transfer protein TraG</fullName>
    </submittedName>
</protein>
<evidence type="ECO:0000259" key="3">
    <source>
        <dbReference type="Pfam" id="PF07916"/>
    </source>
</evidence>
<name>A0A502G5D7_9GAMM</name>
<keyword evidence="2" id="KW-0812">Transmembrane</keyword>
<sequence>MTEMYTIFGGDMWRQVLNGVVTILGADTFDTLIRIVSLFGVLGVMISFIKTRDPRVFMHWLAVFMFITSVLLVPKRSVQIIDITDPAAVYEVDNVPLGLAMIAGLSTGAGYGVAQLYEYTLSRPDSLTYTKSGMLFGSQIVAQTSDFRTQNPQLAQMLPDYVENCVIGDILLNGKYTVNQLLNSTDPLTLITTNPSPLRGVYQTVSGTKQFITCQQAATTIKTLIGSDISVGGVSWHDMATRIFGSKVNADSLLSNAMDESYGFFYTGGLSASQIMRNNVTNAAIRDGWKGFAARSSDTANLVNLATESTMTKQRLSWAAGGAIAARTLPMFQSLMMLILIGLFPLVIALALTNHAIFGFNTLKLYAGGFLYFQMWPVMFAILNSLANFYLQSKTGSTALVLANQDRIALQHSDVANIAGYLSMSIPVLSFFLTKGAASVASQVVGGVMSSAAFSASGQASTTADGNWSFNNMSMDNVNANKFDTNLSQRMGQQSHQMENGGMRTLTADGHNVYDTSQAISNLPVNMRLSSLASSGFQEQSRQAQQEAQTALDGYNHSITSGFQQLNQLTSQSGNSSSMTQGSENTQATNATVGASKMMSAAESYGKSHNISTQEAYNHLMDITNQGSGGAGISANVKADSGDQLVGKVGKWATGVSVGAEAHVNADWKHTSGSAHGTQDTNSEGKDFRHDENSQTVKDFRQGMDMVTSARVSESGNQTNNQSNSLVDQYASTLNDAKSQYHQYTDSSTKSQEFSRMATLAQNESASLDANYNQEFVDWTTAKYGNNAQGVLTNVNSAREAATEFMKERLEPEIMQNYGARTEQTNTQPLTPSNSLEYGAVTAQHTAAGDPVPVPYGASAVAGSQESDVTGSSAVTETDPRGSLTPGSAPGVAASHVPGEVNGTSPIRGTDPLLTSGGEVNLHNQERNLHVQGGPPSASITDNYNAAAEKVSEHAEGAGIPNNVAGQVAAQRSANSNVIRENGGKIEQNETPVQASSDILRNEHQGAVKSQQIGRTEEDIRQTKPGFDHAETKNFEQKLKELREQQRKAS</sequence>
<feature type="domain" description="TraG N-terminal Proteobacteria" evidence="3">
    <location>
        <begin position="3"/>
        <end position="452"/>
    </location>
</feature>
<dbReference type="EMBL" id="RCZD01000016">
    <property type="protein sequence ID" value="TPG56812.1"/>
    <property type="molecule type" value="Genomic_DNA"/>
</dbReference>
<dbReference type="AlphaFoldDB" id="A0A502G5D7"/>
<dbReference type="Proteomes" id="UP000317663">
    <property type="component" value="Unassembled WGS sequence"/>
</dbReference>
<feature type="compositionally biased region" description="Polar residues" evidence="1">
    <location>
        <begin position="989"/>
        <end position="999"/>
    </location>
</feature>
<dbReference type="OrthoDB" id="5555296at2"/>
<keyword evidence="5" id="KW-1185">Reference proteome</keyword>
<feature type="compositionally biased region" description="Basic and acidic residues" evidence="1">
    <location>
        <begin position="1015"/>
        <end position="1050"/>
    </location>
</feature>
<evidence type="ECO:0000256" key="1">
    <source>
        <dbReference type="SAM" id="MobiDB-lite"/>
    </source>
</evidence>
<feature type="transmembrane region" description="Helical" evidence="2">
    <location>
        <begin position="370"/>
        <end position="391"/>
    </location>
</feature>
<feature type="region of interest" description="Disordered" evidence="1">
    <location>
        <begin position="670"/>
        <end position="691"/>
    </location>
</feature>
<feature type="compositionally biased region" description="Polar residues" evidence="1">
    <location>
        <begin position="862"/>
        <end position="876"/>
    </location>
</feature>
<feature type="compositionally biased region" description="Polar residues" evidence="1">
    <location>
        <begin position="671"/>
        <end position="682"/>
    </location>
</feature>
<dbReference type="InterPro" id="IPR012931">
    <property type="entry name" value="TraG_N_Proteobacteria"/>
</dbReference>
<organism evidence="4 5">
    <name type="scientific">Ewingella americana</name>
    <dbReference type="NCBI Taxonomy" id="41202"/>
    <lineage>
        <taxon>Bacteria</taxon>
        <taxon>Pseudomonadati</taxon>
        <taxon>Pseudomonadota</taxon>
        <taxon>Gammaproteobacteria</taxon>
        <taxon>Enterobacterales</taxon>
        <taxon>Yersiniaceae</taxon>
        <taxon>Ewingella</taxon>
    </lineage>
</organism>
<feature type="transmembrane region" description="Helical" evidence="2">
    <location>
        <begin position="335"/>
        <end position="358"/>
    </location>
</feature>